<organism evidence="5 6">
    <name type="scientific">Spiroplasma floricola 23-6</name>
    <dbReference type="NCBI Taxonomy" id="1336749"/>
    <lineage>
        <taxon>Bacteria</taxon>
        <taxon>Bacillati</taxon>
        <taxon>Mycoplasmatota</taxon>
        <taxon>Mollicutes</taxon>
        <taxon>Entomoplasmatales</taxon>
        <taxon>Spiroplasmataceae</taxon>
        <taxon>Spiroplasma</taxon>
    </lineage>
</organism>
<dbReference type="RefSeq" id="WP_100916558.1">
    <property type="nucleotide sequence ID" value="NZ_CP025057.1"/>
</dbReference>
<reference evidence="5 6" key="1">
    <citation type="submission" date="2017-12" db="EMBL/GenBank/DDBJ databases">
        <title>Complete genome sequence of Spiroplasma floricola 23-6 (ATCC 29989).</title>
        <authorList>
            <person name="Tsai Y.-M."/>
            <person name="Wu P.-S."/>
            <person name="Lo W.-S."/>
            <person name="Kuo C.-H."/>
        </authorList>
    </citation>
    <scope>NUCLEOTIDE SEQUENCE [LARGE SCALE GENOMIC DNA]</scope>
    <source>
        <strain evidence="5 6">23-6</strain>
    </source>
</reference>
<keyword evidence="6" id="KW-1185">Reference proteome</keyword>
<dbReference type="Proteomes" id="UP000231823">
    <property type="component" value="Chromosome"/>
</dbReference>
<keyword evidence="2" id="KW-0547">Nucleotide-binding</keyword>
<dbReference type="KEGG" id="sfz:SFLOR_v1c05200"/>
<dbReference type="Gene3D" id="3.40.50.300">
    <property type="entry name" value="P-loop containing nucleotide triphosphate hydrolases"/>
    <property type="match status" value="1"/>
</dbReference>
<accession>A0A2K8SDR6</accession>
<feature type="domain" description="ABC transporter" evidence="4">
    <location>
        <begin position="24"/>
        <end position="163"/>
    </location>
</feature>
<evidence type="ECO:0000259" key="4">
    <source>
        <dbReference type="Pfam" id="PF00005"/>
    </source>
</evidence>
<keyword evidence="1" id="KW-0813">Transport</keyword>
<name>A0A2K8SDR6_9MOLU</name>
<evidence type="ECO:0000313" key="5">
    <source>
        <dbReference type="EMBL" id="AUB31572.1"/>
    </source>
</evidence>
<protein>
    <submittedName>
        <fullName evidence="5">ABC transporter ATP-binding protein</fullName>
    </submittedName>
</protein>
<dbReference type="InterPro" id="IPR027417">
    <property type="entry name" value="P-loop_NTPase"/>
</dbReference>
<dbReference type="InterPro" id="IPR051782">
    <property type="entry name" value="ABC_Transporter_VariousFunc"/>
</dbReference>
<proteinExistence type="predicted"/>
<dbReference type="GO" id="GO:0016887">
    <property type="term" value="F:ATP hydrolysis activity"/>
    <property type="evidence" value="ECO:0007669"/>
    <property type="project" value="InterPro"/>
</dbReference>
<dbReference type="Pfam" id="PF00005">
    <property type="entry name" value="ABC_tran"/>
    <property type="match status" value="1"/>
</dbReference>
<evidence type="ECO:0000256" key="2">
    <source>
        <dbReference type="ARBA" id="ARBA00022741"/>
    </source>
</evidence>
<dbReference type="SUPFAM" id="SSF52540">
    <property type="entry name" value="P-loop containing nucleoside triphosphate hydrolases"/>
    <property type="match status" value="1"/>
</dbReference>
<dbReference type="AlphaFoldDB" id="A0A2K8SDR6"/>
<evidence type="ECO:0000313" key="6">
    <source>
        <dbReference type="Proteomes" id="UP000231823"/>
    </source>
</evidence>
<evidence type="ECO:0000256" key="3">
    <source>
        <dbReference type="ARBA" id="ARBA00022840"/>
    </source>
</evidence>
<dbReference type="PANTHER" id="PTHR42939">
    <property type="entry name" value="ABC TRANSPORTER ATP-BINDING PROTEIN ALBC-RELATED"/>
    <property type="match status" value="1"/>
</dbReference>
<keyword evidence="3 5" id="KW-0067">ATP-binding</keyword>
<dbReference type="PANTHER" id="PTHR42939:SF1">
    <property type="entry name" value="ABC TRANSPORTER ATP-BINDING PROTEIN ALBC-RELATED"/>
    <property type="match status" value="1"/>
</dbReference>
<sequence>MIDQKPVITFKDYLKKFKNSKIGPLTFEIQSSKITALLGSSGSGKTVIINTLLGIIRKYKGDIVLNDINRKAYSYYKANYNVGFYTQMDFSLYEVTAYEFLLDICLMLGLYKKEYKKRIEYWMKYFDLWESKDKKIKNYSWGMKNRMNLILCFIKEPSIIILD</sequence>
<dbReference type="OrthoDB" id="9779029at2"/>
<dbReference type="GO" id="GO:0005524">
    <property type="term" value="F:ATP binding"/>
    <property type="evidence" value="ECO:0007669"/>
    <property type="project" value="UniProtKB-KW"/>
</dbReference>
<dbReference type="EMBL" id="CP025057">
    <property type="protein sequence ID" value="AUB31572.1"/>
    <property type="molecule type" value="Genomic_DNA"/>
</dbReference>
<evidence type="ECO:0000256" key="1">
    <source>
        <dbReference type="ARBA" id="ARBA00022448"/>
    </source>
</evidence>
<gene>
    <name evidence="5" type="ORF">SFLOR_v1c05200</name>
</gene>
<dbReference type="InterPro" id="IPR003439">
    <property type="entry name" value="ABC_transporter-like_ATP-bd"/>
</dbReference>